<feature type="compositionally biased region" description="Low complexity" evidence="1">
    <location>
        <begin position="413"/>
        <end position="423"/>
    </location>
</feature>
<evidence type="ECO:0000256" key="2">
    <source>
        <dbReference type="SAM" id="SignalP"/>
    </source>
</evidence>
<feature type="compositionally biased region" description="Polar residues" evidence="1">
    <location>
        <begin position="1097"/>
        <end position="1111"/>
    </location>
</feature>
<feature type="compositionally biased region" description="Pro residues" evidence="1">
    <location>
        <begin position="275"/>
        <end position="295"/>
    </location>
</feature>
<feature type="compositionally biased region" description="Polar residues" evidence="1">
    <location>
        <begin position="1493"/>
        <end position="1502"/>
    </location>
</feature>
<dbReference type="InterPro" id="IPR002557">
    <property type="entry name" value="Chitin-bd_dom"/>
</dbReference>
<feature type="domain" description="Chitin-binding type-2" evidence="3">
    <location>
        <begin position="1828"/>
        <end position="1886"/>
    </location>
</feature>
<feature type="compositionally biased region" description="Basic and acidic residues" evidence="1">
    <location>
        <begin position="1019"/>
        <end position="1034"/>
    </location>
</feature>
<feature type="compositionally biased region" description="Polar residues" evidence="1">
    <location>
        <begin position="1406"/>
        <end position="1415"/>
    </location>
</feature>
<accession>A0AAJ7S9Y7</accession>
<feature type="compositionally biased region" description="Basic and acidic residues" evidence="1">
    <location>
        <begin position="919"/>
        <end position="934"/>
    </location>
</feature>
<feature type="compositionally biased region" description="Basic and acidic residues" evidence="1">
    <location>
        <begin position="1119"/>
        <end position="1143"/>
    </location>
</feature>
<dbReference type="KEGG" id="ccal:113465047"/>
<evidence type="ECO:0000313" key="5">
    <source>
        <dbReference type="RefSeq" id="XP_026674144.1"/>
    </source>
</evidence>
<feature type="compositionally biased region" description="Basic and acidic residues" evidence="1">
    <location>
        <begin position="1416"/>
        <end position="1432"/>
    </location>
</feature>
<dbReference type="SUPFAM" id="SSF57625">
    <property type="entry name" value="Invertebrate chitin-binding proteins"/>
    <property type="match status" value="3"/>
</dbReference>
<feature type="compositionally biased region" description="Low complexity" evidence="1">
    <location>
        <begin position="251"/>
        <end position="260"/>
    </location>
</feature>
<feature type="compositionally biased region" description="Low complexity" evidence="1">
    <location>
        <begin position="490"/>
        <end position="510"/>
    </location>
</feature>
<feature type="domain" description="Chitin-binding type-2" evidence="3">
    <location>
        <begin position="1663"/>
        <end position="1725"/>
    </location>
</feature>
<feature type="compositionally biased region" description="Basic and acidic residues" evidence="1">
    <location>
        <begin position="644"/>
        <end position="662"/>
    </location>
</feature>
<evidence type="ECO:0000256" key="1">
    <source>
        <dbReference type="SAM" id="MobiDB-lite"/>
    </source>
</evidence>
<feature type="compositionally biased region" description="Pro residues" evidence="1">
    <location>
        <begin position="459"/>
        <end position="475"/>
    </location>
</feature>
<feature type="compositionally biased region" description="Pro residues" evidence="1">
    <location>
        <begin position="320"/>
        <end position="340"/>
    </location>
</feature>
<keyword evidence="2" id="KW-0732">Signal</keyword>
<feature type="compositionally biased region" description="Pro residues" evidence="1">
    <location>
        <begin position="557"/>
        <end position="573"/>
    </location>
</feature>
<feature type="signal peptide" evidence="2">
    <location>
        <begin position="1"/>
        <end position="21"/>
    </location>
</feature>
<dbReference type="RefSeq" id="XP_026674144.1">
    <property type="nucleotide sequence ID" value="XM_026818343.1"/>
</dbReference>
<dbReference type="Gene3D" id="2.170.140.10">
    <property type="entry name" value="Chitin binding domain"/>
    <property type="match status" value="3"/>
</dbReference>
<feature type="chain" id="PRO_5042601080" evidence="2">
    <location>
        <begin position="22"/>
        <end position="1886"/>
    </location>
</feature>
<protein>
    <submittedName>
        <fullName evidence="5">Mucin-5AC-like isoform X1</fullName>
    </submittedName>
</protein>
<feature type="compositionally biased region" description="Polar residues" evidence="1">
    <location>
        <begin position="797"/>
        <end position="811"/>
    </location>
</feature>
<dbReference type="InterPro" id="IPR036508">
    <property type="entry name" value="Chitin-bd_dom_sf"/>
</dbReference>
<feature type="compositionally biased region" description="Basic and acidic residues" evidence="1">
    <location>
        <begin position="141"/>
        <end position="183"/>
    </location>
</feature>
<reference evidence="5" key="1">
    <citation type="submission" date="2025-08" db="UniProtKB">
        <authorList>
            <consortium name="RefSeq"/>
        </authorList>
    </citation>
    <scope>IDENTIFICATION</scope>
    <source>
        <tissue evidence="5">Whole body</tissue>
    </source>
</reference>
<proteinExistence type="predicted"/>
<dbReference type="GO" id="GO:0008061">
    <property type="term" value="F:chitin binding"/>
    <property type="evidence" value="ECO:0007669"/>
    <property type="project" value="InterPro"/>
</dbReference>
<feature type="compositionally biased region" description="Low complexity" evidence="1">
    <location>
        <begin position="430"/>
        <end position="454"/>
    </location>
</feature>
<feature type="compositionally biased region" description="Polar residues" evidence="1">
    <location>
        <begin position="757"/>
        <end position="766"/>
    </location>
</feature>
<evidence type="ECO:0000259" key="3">
    <source>
        <dbReference type="PROSITE" id="PS50940"/>
    </source>
</evidence>
<dbReference type="Proteomes" id="UP000694925">
    <property type="component" value="Unplaced"/>
</dbReference>
<feature type="compositionally biased region" description="Low complexity" evidence="1">
    <location>
        <begin position="310"/>
        <end position="319"/>
    </location>
</feature>
<gene>
    <name evidence="5" type="primary">LOC113465047</name>
</gene>
<feature type="compositionally biased region" description="Basic and acidic residues" evidence="1">
    <location>
        <begin position="719"/>
        <end position="734"/>
    </location>
</feature>
<feature type="region of interest" description="Disordered" evidence="1">
    <location>
        <begin position="128"/>
        <end position="614"/>
    </location>
</feature>
<name>A0AAJ7S9Y7_9HYME</name>
<keyword evidence="4" id="KW-1185">Reference proteome</keyword>
<dbReference type="GO" id="GO:0005576">
    <property type="term" value="C:extracellular region"/>
    <property type="evidence" value="ECO:0007669"/>
    <property type="project" value="InterPro"/>
</dbReference>
<feature type="region of interest" description="Disordered" evidence="1">
    <location>
        <begin position="1449"/>
        <end position="1503"/>
    </location>
</feature>
<feature type="compositionally biased region" description="Basic and acidic residues" evidence="1">
    <location>
        <begin position="1219"/>
        <end position="1234"/>
    </location>
</feature>
<feature type="domain" description="Chitin-binding type-2" evidence="3">
    <location>
        <begin position="54"/>
        <end position="116"/>
    </location>
</feature>
<feature type="compositionally biased region" description="Acidic residues" evidence="1">
    <location>
        <begin position="233"/>
        <end position="246"/>
    </location>
</feature>
<feature type="compositionally biased region" description="Basic and acidic residues" evidence="1">
    <location>
        <begin position="1319"/>
        <end position="1334"/>
    </location>
</feature>
<feature type="compositionally biased region" description="Basic and acidic residues" evidence="1">
    <location>
        <begin position="819"/>
        <end position="834"/>
    </location>
</feature>
<dbReference type="GeneID" id="113465047"/>
<feature type="region of interest" description="Disordered" evidence="1">
    <location>
        <begin position="638"/>
        <end position="1435"/>
    </location>
</feature>
<feature type="compositionally biased region" description="Low complexity" evidence="1">
    <location>
        <begin position="387"/>
        <end position="405"/>
    </location>
</feature>
<feature type="region of interest" description="Disordered" evidence="1">
    <location>
        <begin position="1545"/>
        <end position="1576"/>
    </location>
</feature>
<feature type="compositionally biased region" description="Polar residues" evidence="1">
    <location>
        <begin position="1297"/>
        <end position="1311"/>
    </location>
</feature>
<sequence length="1886" mass="206628">MRTILCAVGFVLILLGTGVRSQNSSSFWERVVNWLPKLRNDATKFPLWPTHNTSFVCERDGFFPDKTDCRMFYHCVQIVTSNFMRHVFKCNDNLIYSVKNESCVKPEYNDRSECVEYIKGKSIDIGKTQDKDETKEDDEDAEKKADEFTDSEKNKNKEQKNRTNESWKDSAKYKDNGIGKDKANINPFGASEEKDGVNGGTDFVLTEWPRTKRFLNLPNIIENLMRDSSSEGCDSEDSDDYGECDSDSASRTSPHTRATPRPTPRTQPPTRATPRPTPRTQPPTRPTPRPAPRTQPPTRATPRPTPRTQPPTTRTQPPTYTTPPPTYTTPPPTYTTPPPTTRTQPPTHTTPPPTTHTQPPTRITPRPTTRTPPPASTTHPPTPRTQPPTRATHPPVTHTPTRATPRPTPRTQPPTTRTQLPTHTTPPPTTRTQPPTRTTPRPTTRTHPPARTTHSPVTRAPPPASTTHPPTPRTQPPARTTHSPTSRTQPPTRATHPPVTRTPHPATTTRPPTPRTQPPARTTHPPLPRTHPPTRATHPPVTRTPPPTRTTPRPTTRTPPPASTTHPPTPRTQPPASFTHPPTPKPTVPTHLLYTSDGTASSPTLDGLGTSHSTDTDCKHLLELVTGALFPKIKFDKLSPSLSHDGRWTPKDTKPDRIEHTSDVTTVASITQVKDGLTTPPRLPPIQPASTAKPVIRIPVTTAQPLVHADPPEILGSTKKPDVVDDSSDSEHSPVQDSTEESYIKPPGIGHPKLPATLQTHSPKTSDGTKELDGDEYPDSSILIPKKDRGQKLKPVPSSSEEIPTIGQTDSGKILGSTKKPDVVDDSSDSEHSPVQDSTEESSIKPPGIGHPKLPTTVQTDAPETSEGTKELDEDEYPDSSILIPKKDWGQQLKPKPSISEEIPTIGQTDSGKILGSTKKPDVVDDSSDSEHSPVQDSTEESSIKPPGIGHPKLPTTVQTDAPETSEGTKELDEDEYPDSSILIPKKDWGQQLKPKPSISEEIPTIGQTDSGKILGSTKKPDVVDDSSDSEHSPVQDSTEESSIKPPGIGHTKLPATFQTDSPETSEGIKELDGDEYPDSSILIPKKDWGQQLKPKPSSSEEIPTIGQTDSGKILGSTKKPDVIDDSSDSEHSPVQDSTEKSSIKPPGTGHTKLPATLQTDSPETSEGIKELDGDEYPDSSIFIPKKDRWQQLKPVPSISEKIPTIGQTDSPEILGSTKKPDVVDDSSDSEHSSVQDSTEESSIKPPGIGHPKLLATVQTDAPETSEVTKKLDEDEYLDSSILIPKKDRGQQLKPVPSSSEKIPTIGQTDSPEILGSTKKPDVVDDSSDSEHSPVQDSSEESSIKPPGIGHTKLPATLQTDSPETSAGIKELDGDEYPDSSIFSPTKDWGQQLKPVPFSSEEIPTIGQTDSSEIFDSTKKPSVSEELGKKTTDTSVDFITTKKDGIVYTTKPVTHRPEIKPGEDEDSSEGTASTAESCYTDCKSESEKPSVTPVLTQESSMETPGLNDTVLLFKDPTDSYKTLKSTQKPGVTDDLHKVTGTVEITDSDQKPSTDSIAKPKGPGTEVIPSKSPGPKDVQILSGNQTKLLELSLTDVRNLINVLLQYKILIPNRYYTMDELTIKFDEFAIVLFELIRIVGYGTRYDGVIKIPSVTGPKYPKKADHGSCTQSGYFPNTMDCSKFYRCIPFGSRYLRYDFQCKIGTVWDARINTCNFLANVPKNGSCTPPLYSTLDQSKYSDGHVLKRTCFHCPSGIQRHPEYCNIFYQCAVDEHMQIGLTTFACPPGTIFTTDDEGRAGCLSKLIFEKIDDCVDLDLQRKSIKIIDLKPEKSTCSEMGRFPFSDDCSSTYLKCVQLKDGYFDAYLRDCPPGKVFSSREKRCVEARSLGC</sequence>
<dbReference type="SMART" id="SM00494">
    <property type="entry name" value="ChtBD2"/>
    <property type="match status" value="4"/>
</dbReference>
<feature type="compositionally biased region" description="Low complexity" evidence="1">
    <location>
        <begin position="355"/>
        <end position="369"/>
    </location>
</feature>
<feature type="compositionally biased region" description="Pro residues" evidence="1">
    <location>
        <begin position="370"/>
        <end position="386"/>
    </location>
</feature>
<organism evidence="4 5">
    <name type="scientific">Ceratina calcarata</name>
    <dbReference type="NCBI Taxonomy" id="156304"/>
    <lineage>
        <taxon>Eukaryota</taxon>
        <taxon>Metazoa</taxon>
        <taxon>Ecdysozoa</taxon>
        <taxon>Arthropoda</taxon>
        <taxon>Hexapoda</taxon>
        <taxon>Insecta</taxon>
        <taxon>Pterygota</taxon>
        <taxon>Neoptera</taxon>
        <taxon>Endopterygota</taxon>
        <taxon>Hymenoptera</taxon>
        <taxon>Apocrita</taxon>
        <taxon>Aculeata</taxon>
        <taxon>Apoidea</taxon>
        <taxon>Anthophila</taxon>
        <taxon>Apidae</taxon>
        <taxon>Ceratina</taxon>
        <taxon>Zadontomerus</taxon>
    </lineage>
</organism>
<feature type="compositionally biased region" description="Polar residues" evidence="1">
    <location>
        <begin position="663"/>
        <end position="672"/>
    </location>
</feature>
<dbReference type="PROSITE" id="PS50940">
    <property type="entry name" value="CHIT_BIND_II"/>
    <property type="match status" value="3"/>
</dbReference>
<evidence type="ECO:0000313" key="4">
    <source>
        <dbReference type="Proteomes" id="UP000694925"/>
    </source>
</evidence>
<dbReference type="Pfam" id="PF01607">
    <property type="entry name" value="CBM_14"/>
    <property type="match status" value="3"/>
</dbReference>